<evidence type="ECO:0000313" key="3">
    <source>
        <dbReference type="Proteomes" id="UP000784294"/>
    </source>
</evidence>
<sequence length="95" mass="10285">MMMMTKTEVVTPTEDWTLARWESVHSYGQPIPSSVRPPSCIKRSLARCGQLIFPLLVLSWMATCCGAIGTVLIGPFASQSANGQTLCLKLDAVNA</sequence>
<protein>
    <submittedName>
        <fullName evidence="2">Uncharacterized protein</fullName>
    </submittedName>
</protein>
<accession>A0A3S5CUX0</accession>
<dbReference type="AlphaFoldDB" id="A0A3S5CUX0"/>
<keyword evidence="1" id="KW-0472">Membrane</keyword>
<evidence type="ECO:0000256" key="1">
    <source>
        <dbReference type="SAM" id="Phobius"/>
    </source>
</evidence>
<keyword evidence="3" id="KW-1185">Reference proteome</keyword>
<dbReference type="EMBL" id="CAAALY010262780">
    <property type="protein sequence ID" value="VEL39853.1"/>
    <property type="molecule type" value="Genomic_DNA"/>
</dbReference>
<dbReference type="Proteomes" id="UP000784294">
    <property type="component" value="Unassembled WGS sequence"/>
</dbReference>
<name>A0A3S5CUX0_9PLAT</name>
<feature type="transmembrane region" description="Helical" evidence="1">
    <location>
        <begin position="51"/>
        <end position="77"/>
    </location>
</feature>
<reference evidence="2" key="1">
    <citation type="submission" date="2018-11" db="EMBL/GenBank/DDBJ databases">
        <authorList>
            <consortium name="Pathogen Informatics"/>
        </authorList>
    </citation>
    <scope>NUCLEOTIDE SEQUENCE</scope>
</reference>
<keyword evidence="1" id="KW-0812">Transmembrane</keyword>
<evidence type="ECO:0000313" key="2">
    <source>
        <dbReference type="EMBL" id="VEL39853.1"/>
    </source>
</evidence>
<comment type="caution">
    <text evidence="2">The sequence shown here is derived from an EMBL/GenBank/DDBJ whole genome shotgun (WGS) entry which is preliminary data.</text>
</comment>
<gene>
    <name evidence="2" type="ORF">PXEA_LOCUS33293</name>
</gene>
<keyword evidence="1" id="KW-1133">Transmembrane helix</keyword>
<organism evidence="2 3">
    <name type="scientific">Protopolystoma xenopodis</name>
    <dbReference type="NCBI Taxonomy" id="117903"/>
    <lineage>
        <taxon>Eukaryota</taxon>
        <taxon>Metazoa</taxon>
        <taxon>Spiralia</taxon>
        <taxon>Lophotrochozoa</taxon>
        <taxon>Platyhelminthes</taxon>
        <taxon>Monogenea</taxon>
        <taxon>Polyopisthocotylea</taxon>
        <taxon>Polystomatidea</taxon>
        <taxon>Polystomatidae</taxon>
        <taxon>Protopolystoma</taxon>
    </lineage>
</organism>
<proteinExistence type="predicted"/>